<evidence type="ECO:0000313" key="7">
    <source>
        <dbReference type="EMBL" id="MBB4763814.1"/>
    </source>
</evidence>
<sequence length="448" mass="46340">MTQNWPISDHRSAEQLERDAAAVRAQVSKLVSPNGDAAARRDSDAVVERIRRRQLAASGDQATPFILYHPADGSGPVLCADNRLVVDADAAQAARLGGLLSGYAAADRAGRNPRRRTRVFRGPAKGSFEALRRDAKRLRDEHQIMAGVNAVVPLGYIVKCDSYPGPTVAPAAFAGGGGGEPVRVAIVDTGLTAAPRTDAWDTGVVRNGTDPVNVLAPMDRIDWFAGHGTFAAGIVRQIAPDCEVVVYRYTSTDGLGTDEAAADMLIQAADDAAGGRVIINASFGAPAVDGVPPLAMREAVRYITETYPKALIVASAGNDGSDRPLYPAAFPGVKAVGALNSDLSAAAFSNHGSWVHCSAVGVGVVSTFVEGKLPPETGIGADVDFPADSWATWSGTSFSAPQISGAVAALCGDDGALPPAAAFDQLVAGRPTLADYGTVVHLLPGTPV</sequence>
<evidence type="ECO:0000256" key="1">
    <source>
        <dbReference type="ARBA" id="ARBA00011073"/>
    </source>
</evidence>
<gene>
    <name evidence="7" type="ORF">BJ971_004370</name>
</gene>
<dbReference type="PROSITE" id="PS51892">
    <property type="entry name" value="SUBTILASE"/>
    <property type="match status" value="1"/>
</dbReference>
<dbReference type="PROSITE" id="PS00138">
    <property type="entry name" value="SUBTILASE_SER"/>
    <property type="match status" value="1"/>
</dbReference>
<reference evidence="7 8" key="1">
    <citation type="submission" date="2020-08" db="EMBL/GenBank/DDBJ databases">
        <title>Sequencing the genomes of 1000 actinobacteria strains.</title>
        <authorList>
            <person name="Klenk H.-P."/>
        </authorList>
    </citation>
    <scope>NUCLEOTIDE SEQUENCE [LARGE SCALE GENOMIC DNA]</scope>
    <source>
        <strain evidence="7 8">DSM 43149</strain>
    </source>
</reference>
<dbReference type="PANTHER" id="PTHR43806:SF11">
    <property type="entry name" value="CEREVISIN-RELATED"/>
    <property type="match status" value="1"/>
</dbReference>
<protein>
    <recommendedName>
        <fullName evidence="6">Peptidase S8/S53 domain-containing protein</fullName>
    </recommendedName>
</protein>
<keyword evidence="3 5" id="KW-0378">Hydrolase</keyword>
<dbReference type="GO" id="GO:0004252">
    <property type="term" value="F:serine-type endopeptidase activity"/>
    <property type="evidence" value="ECO:0007669"/>
    <property type="project" value="UniProtKB-UniRule"/>
</dbReference>
<evidence type="ECO:0000256" key="3">
    <source>
        <dbReference type="ARBA" id="ARBA00022801"/>
    </source>
</evidence>
<dbReference type="InterPro" id="IPR036852">
    <property type="entry name" value="Peptidase_S8/S53_dom_sf"/>
</dbReference>
<comment type="similarity">
    <text evidence="1 5">Belongs to the peptidase S8 family.</text>
</comment>
<evidence type="ECO:0000313" key="8">
    <source>
        <dbReference type="Proteomes" id="UP000578112"/>
    </source>
</evidence>
<dbReference type="InterPro" id="IPR050131">
    <property type="entry name" value="Peptidase_S8_subtilisin-like"/>
</dbReference>
<feature type="active site" description="Charge relay system" evidence="5">
    <location>
        <position position="397"/>
    </location>
</feature>
<dbReference type="EMBL" id="JACHNH010000001">
    <property type="protein sequence ID" value="MBB4763814.1"/>
    <property type="molecule type" value="Genomic_DNA"/>
</dbReference>
<organism evidence="7 8">
    <name type="scientific">Actinoplanes digitatis</name>
    <dbReference type="NCBI Taxonomy" id="1868"/>
    <lineage>
        <taxon>Bacteria</taxon>
        <taxon>Bacillati</taxon>
        <taxon>Actinomycetota</taxon>
        <taxon>Actinomycetes</taxon>
        <taxon>Micromonosporales</taxon>
        <taxon>Micromonosporaceae</taxon>
        <taxon>Actinoplanes</taxon>
    </lineage>
</organism>
<dbReference type="InterPro" id="IPR023828">
    <property type="entry name" value="Peptidase_S8_Ser-AS"/>
</dbReference>
<dbReference type="Gene3D" id="3.40.50.200">
    <property type="entry name" value="Peptidase S8/S53 domain"/>
    <property type="match status" value="1"/>
</dbReference>
<accession>A0A7W7HZT6</accession>
<feature type="active site" description="Charge relay system" evidence="5">
    <location>
        <position position="188"/>
    </location>
</feature>
<evidence type="ECO:0000259" key="6">
    <source>
        <dbReference type="Pfam" id="PF00082"/>
    </source>
</evidence>
<dbReference type="InterPro" id="IPR000209">
    <property type="entry name" value="Peptidase_S8/S53_dom"/>
</dbReference>
<feature type="active site" description="Charge relay system" evidence="5">
    <location>
        <position position="227"/>
    </location>
</feature>
<dbReference type="PANTHER" id="PTHR43806">
    <property type="entry name" value="PEPTIDASE S8"/>
    <property type="match status" value="1"/>
</dbReference>
<evidence type="ECO:0000256" key="2">
    <source>
        <dbReference type="ARBA" id="ARBA00022670"/>
    </source>
</evidence>
<evidence type="ECO:0000256" key="4">
    <source>
        <dbReference type="ARBA" id="ARBA00022825"/>
    </source>
</evidence>
<feature type="domain" description="Peptidase S8/S53" evidence="6">
    <location>
        <begin position="182"/>
        <end position="412"/>
    </location>
</feature>
<dbReference type="GO" id="GO:0006508">
    <property type="term" value="P:proteolysis"/>
    <property type="evidence" value="ECO:0007669"/>
    <property type="project" value="UniProtKB-KW"/>
</dbReference>
<proteinExistence type="inferred from homology"/>
<dbReference type="PRINTS" id="PR00723">
    <property type="entry name" value="SUBTILISIN"/>
</dbReference>
<keyword evidence="2 5" id="KW-0645">Protease</keyword>
<dbReference type="RefSeq" id="WP_184995072.1">
    <property type="nucleotide sequence ID" value="NZ_BOMK01000041.1"/>
</dbReference>
<dbReference type="AlphaFoldDB" id="A0A7W7HZT6"/>
<dbReference type="Proteomes" id="UP000578112">
    <property type="component" value="Unassembled WGS sequence"/>
</dbReference>
<dbReference type="SUPFAM" id="SSF52743">
    <property type="entry name" value="Subtilisin-like"/>
    <property type="match status" value="1"/>
</dbReference>
<comment type="caution">
    <text evidence="7">The sequence shown here is derived from an EMBL/GenBank/DDBJ whole genome shotgun (WGS) entry which is preliminary data.</text>
</comment>
<dbReference type="InterPro" id="IPR015500">
    <property type="entry name" value="Peptidase_S8_subtilisin-rel"/>
</dbReference>
<name>A0A7W7HZT6_9ACTN</name>
<keyword evidence="8" id="KW-1185">Reference proteome</keyword>
<dbReference type="Pfam" id="PF00082">
    <property type="entry name" value="Peptidase_S8"/>
    <property type="match status" value="1"/>
</dbReference>
<evidence type="ECO:0000256" key="5">
    <source>
        <dbReference type="PROSITE-ProRule" id="PRU01240"/>
    </source>
</evidence>
<keyword evidence="4 5" id="KW-0720">Serine protease</keyword>
<dbReference type="CDD" id="cd00306">
    <property type="entry name" value="Peptidases_S8_S53"/>
    <property type="match status" value="1"/>
</dbReference>